<evidence type="ECO:0000313" key="2">
    <source>
        <dbReference type="Proteomes" id="UP000000226"/>
    </source>
</evidence>
<dbReference type="Proteomes" id="UP000000226">
    <property type="component" value="Chromosome 10"/>
</dbReference>
<evidence type="ECO:0000313" key="1">
    <source>
        <dbReference type="EMBL" id="ESW07746.1"/>
    </source>
</evidence>
<dbReference type="EMBL" id="CM002297">
    <property type="protein sequence ID" value="ESW07746.1"/>
    <property type="molecule type" value="Genomic_DNA"/>
</dbReference>
<proteinExistence type="predicted"/>
<reference evidence="2" key="1">
    <citation type="journal article" date="2014" name="Nat. Genet.">
        <title>A reference genome for common bean and genome-wide analysis of dual domestications.</title>
        <authorList>
            <person name="Schmutz J."/>
            <person name="McClean P.E."/>
            <person name="Mamidi S."/>
            <person name="Wu G.A."/>
            <person name="Cannon S.B."/>
            <person name="Grimwood J."/>
            <person name="Jenkins J."/>
            <person name="Shu S."/>
            <person name="Song Q."/>
            <person name="Chavarro C."/>
            <person name="Torres-Torres M."/>
            <person name="Geffroy V."/>
            <person name="Moghaddam S.M."/>
            <person name="Gao D."/>
            <person name="Abernathy B."/>
            <person name="Barry K."/>
            <person name="Blair M."/>
            <person name="Brick M.A."/>
            <person name="Chovatia M."/>
            <person name="Gepts P."/>
            <person name="Goodstein D.M."/>
            <person name="Gonzales M."/>
            <person name="Hellsten U."/>
            <person name="Hyten D.L."/>
            <person name="Jia G."/>
            <person name="Kelly J.D."/>
            <person name="Kudrna D."/>
            <person name="Lee R."/>
            <person name="Richard M.M."/>
            <person name="Miklas P.N."/>
            <person name="Osorno J.M."/>
            <person name="Rodrigues J."/>
            <person name="Thareau V."/>
            <person name="Urrea C.A."/>
            <person name="Wang M."/>
            <person name="Yu Y."/>
            <person name="Zhang M."/>
            <person name="Wing R.A."/>
            <person name="Cregan P.B."/>
            <person name="Rokhsar D.S."/>
            <person name="Jackson S.A."/>
        </authorList>
    </citation>
    <scope>NUCLEOTIDE SEQUENCE [LARGE SCALE GENOMIC DNA]</scope>
    <source>
        <strain evidence="2">cv. G19833</strain>
    </source>
</reference>
<dbReference type="Gramene" id="ESW07746">
    <property type="protein sequence ID" value="ESW07746"/>
    <property type="gene ID" value="PHAVU_010G155600g"/>
</dbReference>
<keyword evidence="2" id="KW-1185">Reference proteome</keyword>
<name>V7AU64_PHAVU</name>
<organism evidence="1 2">
    <name type="scientific">Phaseolus vulgaris</name>
    <name type="common">Kidney bean</name>
    <name type="synonym">French bean</name>
    <dbReference type="NCBI Taxonomy" id="3885"/>
    <lineage>
        <taxon>Eukaryota</taxon>
        <taxon>Viridiplantae</taxon>
        <taxon>Streptophyta</taxon>
        <taxon>Embryophyta</taxon>
        <taxon>Tracheophyta</taxon>
        <taxon>Spermatophyta</taxon>
        <taxon>Magnoliopsida</taxon>
        <taxon>eudicotyledons</taxon>
        <taxon>Gunneridae</taxon>
        <taxon>Pentapetalae</taxon>
        <taxon>rosids</taxon>
        <taxon>fabids</taxon>
        <taxon>Fabales</taxon>
        <taxon>Fabaceae</taxon>
        <taxon>Papilionoideae</taxon>
        <taxon>50 kb inversion clade</taxon>
        <taxon>NPAAA clade</taxon>
        <taxon>indigoferoid/millettioid clade</taxon>
        <taxon>Phaseoleae</taxon>
        <taxon>Phaseolus</taxon>
    </lineage>
</organism>
<dbReference type="AlphaFoldDB" id="V7AU64"/>
<accession>V7AU64</accession>
<sequence>MASYAKFLWDAEEEEEDKKCQSKSDHNHSYPTDLFHGTNHHLHLTATSKALPLFLK</sequence>
<gene>
    <name evidence="1" type="ORF">PHAVU_010G155600g</name>
</gene>
<protein>
    <submittedName>
        <fullName evidence="1">Uncharacterized protein</fullName>
    </submittedName>
</protein>